<feature type="transmembrane region" description="Helical" evidence="10">
    <location>
        <begin position="21"/>
        <end position="41"/>
    </location>
</feature>
<evidence type="ECO:0000256" key="6">
    <source>
        <dbReference type="ARBA" id="ARBA00023002"/>
    </source>
</evidence>
<evidence type="ECO:0000313" key="13">
    <source>
        <dbReference type="Proteomes" id="UP001196661"/>
    </source>
</evidence>
<keyword evidence="5 10" id="KW-1133">Transmembrane helix</keyword>
<evidence type="ECO:0000256" key="3">
    <source>
        <dbReference type="ARBA" id="ARBA00022692"/>
    </source>
</evidence>
<feature type="transmembrane region" description="Helical" evidence="10">
    <location>
        <begin position="162"/>
        <end position="183"/>
    </location>
</feature>
<gene>
    <name evidence="12" type="ORF">IXB28_01135</name>
</gene>
<dbReference type="InterPro" id="IPR012932">
    <property type="entry name" value="VKOR"/>
</dbReference>
<evidence type="ECO:0000256" key="5">
    <source>
        <dbReference type="ARBA" id="ARBA00022989"/>
    </source>
</evidence>
<feature type="transmembrane region" description="Helical" evidence="10">
    <location>
        <begin position="104"/>
        <end position="123"/>
    </location>
</feature>
<evidence type="ECO:0000256" key="4">
    <source>
        <dbReference type="ARBA" id="ARBA00022719"/>
    </source>
</evidence>
<feature type="domain" description="Vitamin K epoxide reductase" evidence="11">
    <location>
        <begin position="12"/>
        <end position="154"/>
    </location>
</feature>
<dbReference type="InterPro" id="IPR038354">
    <property type="entry name" value="VKOR_sf"/>
</dbReference>
<comment type="similarity">
    <text evidence="2">Belongs to the VKOR family.</text>
</comment>
<comment type="caution">
    <text evidence="12">The sequence shown here is derived from an EMBL/GenBank/DDBJ whole genome shotgun (WGS) entry which is preliminary data.</text>
</comment>
<evidence type="ECO:0000256" key="9">
    <source>
        <dbReference type="ARBA" id="ARBA00023284"/>
    </source>
</evidence>
<dbReference type="InterPro" id="IPR036249">
    <property type="entry name" value="Thioredoxin-like_sf"/>
</dbReference>
<name>A0ABS5XYU3_9CYAN</name>
<feature type="transmembrane region" description="Helical" evidence="10">
    <location>
        <begin position="129"/>
        <end position="150"/>
    </location>
</feature>
<dbReference type="PANTHER" id="PTHR34573">
    <property type="entry name" value="VKC DOMAIN-CONTAINING PROTEIN"/>
    <property type="match status" value="1"/>
</dbReference>
<evidence type="ECO:0000256" key="1">
    <source>
        <dbReference type="ARBA" id="ARBA00004141"/>
    </source>
</evidence>
<keyword evidence="13" id="KW-1185">Reference proteome</keyword>
<keyword evidence="7 10" id="KW-0472">Membrane</keyword>
<keyword evidence="4" id="KW-0874">Quinone</keyword>
<dbReference type="SUPFAM" id="SSF52833">
    <property type="entry name" value="Thioredoxin-like"/>
    <property type="match status" value="1"/>
</dbReference>
<dbReference type="RefSeq" id="WP_215616699.1">
    <property type="nucleotide sequence ID" value="NZ_JADOER010000002.1"/>
</dbReference>
<proteinExistence type="inferred from homology"/>
<dbReference type="InterPro" id="IPR044698">
    <property type="entry name" value="VKOR/LTO1"/>
</dbReference>
<evidence type="ECO:0000256" key="2">
    <source>
        <dbReference type="ARBA" id="ARBA00006214"/>
    </source>
</evidence>
<evidence type="ECO:0000313" key="12">
    <source>
        <dbReference type="EMBL" id="MBT9310797.1"/>
    </source>
</evidence>
<sequence>MGRRRKENRGIYRWSRPAIGAIATVGALGTAYLTVIKLMGNSAACPVKGCDQVLTSAYADVFGIPLTLFGCLAYLTMGALSLGPLLINGDGNSKQRQQLEDTTWPLLFIGATGMMVFSGYLMYLLATELKAACLYCIASASFTLLMFILTLVGRQWEDQGALVFRGVIMGMVTLVATIGMYSISINGPSATAAGNTGPAVTNTSGEAEVALAKHLKEVDAKMYGAYWCPHCFDQKQLFGKEAKKYMPYIECADDGADSQTELCRSVPEISGFPTWEVNGQFLAGTQTLSTLAEASGYTGPKNFKN</sequence>
<keyword evidence="8" id="KW-1015">Disulfide bond</keyword>
<dbReference type="Pfam" id="PF07884">
    <property type="entry name" value="VKOR"/>
    <property type="match status" value="1"/>
</dbReference>
<comment type="subcellular location">
    <subcellularLocation>
        <location evidence="1">Membrane</location>
        <topology evidence="1">Multi-pass membrane protein</topology>
    </subcellularLocation>
</comment>
<dbReference type="PANTHER" id="PTHR34573:SF1">
    <property type="entry name" value="VITAMIN K EPOXIDE REDUCTASE DOMAIN-CONTAINING PROTEIN"/>
    <property type="match status" value="1"/>
</dbReference>
<organism evidence="12 13">
    <name type="scientific">Leptothoe kymatousa TAU-MAC 1615</name>
    <dbReference type="NCBI Taxonomy" id="2364775"/>
    <lineage>
        <taxon>Bacteria</taxon>
        <taxon>Bacillati</taxon>
        <taxon>Cyanobacteriota</taxon>
        <taxon>Cyanophyceae</taxon>
        <taxon>Nodosilineales</taxon>
        <taxon>Cymatolegaceae</taxon>
        <taxon>Leptothoe</taxon>
        <taxon>Leptothoe kymatousa</taxon>
    </lineage>
</organism>
<reference evidence="12 13" key="1">
    <citation type="journal article" date="2021" name="Mar. Drugs">
        <title>Genome Reduction and Secondary Metabolism of the Marine Sponge-Associated Cyanobacterium Leptothoe.</title>
        <authorList>
            <person name="Konstantinou D."/>
            <person name="Popin R.V."/>
            <person name="Fewer D.P."/>
            <person name="Sivonen K."/>
            <person name="Gkelis S."/>
        </authorList>
    </citation>
    <scope>NUCLEOTIDE SEQUENCE [LARGE SCALE GENOMIC DNA]</scope>
    <source>
        <strain evidence="12 13">TAU-MAC 1615</strain>
    </source>
</reference>
<dbReference type="SMART" id="SM00756">
    <property type="entry name" value="VKc"/>
    <property type="match status" value="1"/>
</dbReference>
<dbReference type="Proteomes" id="UP001196661">
    <property type="component" value="Unassembled WGS sequence"/>
</dbReference>
<keyword evidence="6" id="KW-0560">Oxidoreductase</keyword>
<evidence type="ECO:0000256" key="10">
    <source>
        <dbReference type="SAM" id="Phobius"/>
    </source>
</evidence>
<protein>
    <submittedName>
        <fullName evidence="12">Vitamin K epoxide reductase family protein</fullName>
    </submittedName>
</protein>
<keyword evidence="9" id="KW-0676">Redox-active center</keyword>
<dbReference type="Gene3D" id="3.40.30.10">
    <property type="entry name" value="Glutaredoxin"/>
    <property type="match status" value="1"/>
</dbReference>
<accession>A0ABS5XYU3</accession>
<keyword evidence="3 10" id="KW-0812">Transmembrane</keyword>
<dbReference type="Gene3D" id="1.20.1440.130">
    <property type="entry name" value="VKOR domain"/>
    <property type="match status" value="1"/>
</dbReference>
<evidence type="ECO:0000256" key="7">
    <source>
        <dbReference type="ARBA" id="ARBA00023136"/>
    </source>
</evidence>
<evidence type="ECO:0000259" key="11">
    <source>
        <dbReference type="SMART" id="SM00756"/>
    </source>
</evidence>
<dbReference type="EMBL" id="JADOER010000002">
    <property type="protein sequence ID" value="MBT9310797.1"/>
    <property type="molecule type" value="Genomic_DNA"/>
</dbReference>
<evidence type="ECO:0000256" key="8">
    <source>
        <dbReference type="ARBA" id="ARBA00023157"/>
    </source>
</evidence>
<feature type="transmembrane region" description="Helical" evidence="10">
    <location>
        <begin position="61"/>
        <end position="83"/>
    </location>
</feature>
<dbReference type="CDD" id="cd12916">
    <property type="entry name" value="VKOR_1"/>
    <property type="match status" value="1"/>
</dbReference>